<dbReference type="AlphaFoldDB" id="U7QLK5"/>
<evidence type="ECO:0000313" key="1">
    <source>
        <dbReference type="EMBL" id="ERT08768.1"/>
    </source>
</evidence>
<protein>
    <submittedName>
        <fullName evidence="1">Uncharacterized protein</fullName>
    </submittedName>
</protein>
<dbReference type="Proteomes" id="UP000017127">
    <property type="component" value="Unassembled WGS sequence"/>
</dbReference>
<keyword evidence="2" id="KW-1185">Reference proteome</keyword>
<sequence>MSYRFFLQIMKMSDLGNMRDYKIYQEFTTYLDSLEVNNG</sequence>
<name>U7QLK5_9CYAN</name>
<evidence type="ECO:0000313" key="2">
    <source>
        <dbReference type="Proteomes" id="UP000017127"/>
    </source>
</evidence>
<comment type="caution">
    <text evidence="1">The sequence shown here is derived from an EMBL/GenBank/DDBJ whole genome shotgun (WGS) entry which is preliminary data.</text>
</comment>
<reference evidence="1 2" key="1">
    <citation type="journal article" date="2013" name="Front. Microbiol.">
        <title>Comparative genomic analyses of the cyanobacterium, Lyngbya aestuarii BL J, a powerful hydrogen producer.</title>
        <authorList>
            <person name="Kothari A."/>
            <person name="Vaughn M."/>
            <person name="Garcia-Pichel F."/>
        </authorList>
    </citation>
    <scope>NUCLEOTIDE SEQUENCE [LARGE SCALE GENOMIC DNA]</scope>
    <source>
        <strain evidence="1 2">BL J</strain>
    </source>
</reference>
<proteinExistence type="predicted"/>
<organism evidence="1 2">
    <name type="scientific">Lyngbya aestuarii BL J</name>
    <dbReference type="NCBI Taxonomy" id="1348334"/>
    <lineage>
        <taxon>Bacteria</taxon>
        <taxon>Bacillati</taxon>
        <taxon>Cyanobacteriota</taxon>
        <taxon>Cyanophyceae</taxon>
        <taxon>Oscillatoriophycideae</taxon>
        <taxon>Oscillatoriales</taxon>
        <taxon>Microcoleaceae</taxon>
        <taxon>Lyngbya</taxon>
    </lineage>
</organism>
<accession>U7QLK5</accession>
<gene>
    <name evidence="1" type="ORF">M595_1302</name>
</gene>
<dbReference type="EMBL" id="AUZM01000008">
    <property type="protein sequence ID" value="ERT08768.1"/>
    <property type="molecule type" value="Genomic_DNA"/>
</dbReference>